<reference evidence="3" key="1">
    <citation type="submission" date="2021-01" db="EMBL/GenBank/DDBJ databases">
        <authorList>
            <person name="Corre E."/>
            <person name="Pelletier E."/>
            <person name="Niang G."/>
            <person name="Scheremetjew M."/>
            <person name="Finn R."/>
            <person name="Kale V."/>
            <person name="Holt S."/>
            <person name="Cochrane G."/>
            <person name="Meng A."/>
            <person name="Brown T."/>
            <person name="Cohen L."/>
        </authorList>
    </citation>
    <scope>NUCLEOTIDE SEQUENCE</scope>
    <source>
        <strain evidence="3">CCMP2084</strain>
    </source>
</reference>
<sequence>MSTMSPRSSPTMSPRDSPKRRSKPVICQKKSAAITLKKAQILLQKLAKSTEKGSPAPPKVDILPRGIGPIAETNVNDVLCGRGGKVNSHPGNKQFREIVEGLKEIYLAKTTKKLEKAHVAAQIIITIRTMDPPGRFLKEDSNDGMWYDIGDIKARKKAGQALREDAPEMRDELDGDDSSNAKPKTKPTPKKKASPANETKRTIKRRPSTSSDDATDDSSKSLASSITDIENQVSQTGYQTQPQPQQPFQYNRCQHQQPFIGSGSGRGLGNQRMFMGGRGPGRGPMRQASMSAIPVGDRSMNSFSTHTANRRSSSDPTRLPRQPRSYERTASAFNHFQLSNGSTPMPMPPKPFIPDVSMGVPGMGRSPSIGFCQSFPPNGAAFSPQSRAKTVMDVMVNSPCQSAPPKSFMSMAADSPKSTIVHFTGGQDQAVPEGSSQVSHFPLNMEKTHCVGSLKGTLAELKQMQSMYEDRLKQLMSQYIAPPKQGMESDSRASSGGSDISEVKSMPFTEDQHDEPPLLQRTQSLPCPPPFENHISMDDMQFQPVDEDEELAFGDVDFDGLHKELSTGDVVRPLSAHNNGNNAFEPMRNRTSSSGSKSNFAPLRSRTNSTNSTANSVAAMSIQSNTCQSMAAMSMASVNSTHSVDHSWLDPYRSIQSVGSDVDAWDDQSTSSIVSDLSTDMPELEMIDTHGPPTSINFTMNMQLVDSCE</sequence>
<feature type="compositionally biased region" description="Polar residues" evidence="1">
    <location>
        <begin position="589"/>
        <end position="599"/>
    </location>
</feature>
<feature type="region of interest" description="Disordered" evidence="1">
    <location>
        <begin position="256"/>
        <end position="324"/>
    </location>
</feature>
<feature type="domain" description="DUF6824" evidence="2">
    <location>
        <begin position="77"/>
        <end position="164"/>
    </location>
</feature>
<feature type="region of interest" description="Disordered" evidence="1">
    <location>
        <begin position="158"/>
        <end position="224"/>
    </location>
</feature>
<dbReference type="Pfam" id="PF20710">
    <property type="entry name" value="DUF6824"/>
    <property type="match status" value="1"/>
</dbReference>
<proteinExistence type="predicted"/>
<name>A0A7S2U7I3_9STRA</name>
<feature type="compositionally biased region" description="Polar residues" evidence="1">
    <location>
        <begin position="299"/>
        <end position="316"/>
    </location>
</feature>
<organism evidence="3">
    <name type="scientific">Attheya septentrionalis</name>
    <dbReference type="NCBI Taxonomy" id="420275"/>
    <lineage>
        <taxon>Eukaryota</taxon>
        <taxon>Sar</taxon>
        <taxon>Stramenopiles</taxon>
        <taxon>Ochrophyta</taxon>
        <taxon>Bacillariophyta</taxon>
        <taxon>Coscinodiscophyceae</taxon>
        <taxon>Chaetocerotophycidae</taxon>
        <taxon>Chaetocerotales</taxon>
        <taxon>Attheyaceae</taxon>
        <taxon>Attheya</taxon>
    </lineage>
</organism>
<accession>A0A7S2U7I3</accession>
<dbReference type="InterPro" id="IPR049227">
    <property type="entry name" value="DUF6824"/>
</dbReference>
<protein>
    <recommendedName>
        <fullName evidence="2">DUF6824 domain-containing protein</fullName>
    </recommendedName>
</protein>
<feature type="compositionally biased region" description="Basic and acidic residues" evidence="1">
    <location>
        <begin position="162"/>
        <end position="172"/>
    </location>
</feature>
<evidence type="ECO:0000259" key="2">
    <source>
        <dbReference type="Pfam" id="PF20710"/>
    </source>
</evidence>
<feature type="region of interest" description="Disordered" evidence="1">
    <location>
        <begin position="1"/>
        <end position="26"/>
    </location>
</feature>
<dbReference type="EMBL" id="HBHQ01001386">
    <property type="protein sequence ID" value="CAD9809059.1"/>
    <property type="molecule type" value="Transcribed_RNA"/>
</dbReference>
<feature type="region of interest" description="Disordered" evidence="1">
    <location>
        <begin position="483"/>
        <end position="529"/>
    </location>
</feature>
<feature type="compositionally biased region" description="Basic residues" evidence="1">
    <location>
        <begin position="183"/>
        <end position="193"/>
    </location>
</feature>
<feature type="region of interest" description="Disordered" evidence="1">
    <location>
        <begin position="572"/>
        <end position="615"/>
    </location>
</feature>
<evidence type="ECO:0000256" key="1">
    <source>
        <dbReference type="SAM" id="MobiDB-lite"/>
    </source>
</evidence>
<dbReference type="AlphaFoldDB" id="A0A7S2U7I3"/>
<gene>
    <name evidence="3" type="ORF">ASEP1449_LOCUS881</name>
</gene>
<evidence type="ECO:0000313" key="3">
    <source>
        <dbReference type="EMBL" id="CAD9809059.1"/>
    </source>
</evidence>
<feature type="compositionally biased region" description="Low complexity" evidence="1">
    <location>
        <begin position="1"/>
        <end position="15"/>
    </location>
</feature>